<dbReference type="Proteomes" id="UP000635071">
    <property type="component" value="Unassembled WGS sequence"/>
</dbReference>
<comment type="similarity">
    <text evidence="1">Belongs to the enoyl-CoA hydratase/isomerase family.</text>
</comment>
<dbReference type="Pfam" id="PF00378">
    <property type="entry name" value="ECH_1"/>
    <property type="match status" value="1"/>
</dbReference>
<evidence type="ECO:0000256" key="2">
    <source>
        <dbReference type="SAM" id="MobiDB-lite"/>
    </source>
</evidence>
<dbReference type="PANTHER" id="PTHR43684">
    <property type="match status" value="1"/>
</dbReference>
<dbReference type="InterPro" id="IPR001753">
    <property type="entry name" value="Enoyl-CoA_hydra/iso"/>
</dbReference>
<dbReference type="SUPFAM" id="SSF52096">
    <property type="entry name" value="ClpP/crotonase"/>
    <property type="match status" value="1"/>
</dbReference>
<dbReference type="CDD" id="cd06558">
    <property type="entry name" value="crotonase-like"/>
    <property type="match status" value="1"/>
</dbReference>
<dbReference type="AlphaFoldDB" id="A0A916ZYQ1"/>
<dbReference type="InterPro" id="IPR029045">
    <property type="entry name" value="ClpP/crotonase-like_dom_sf"/>
</dbReference>
<sequence length="273" mass="29207">MSNYSDILYAVDAGVATITLNRPDRLNAWCASLDADVRAGMRAATDDPAVRVIVLTGAGRGFCAGADMNVLQGIQDGDTSTRPTAPETPWDTSAHPDFQKQYSWFPAVPKPIIGAINGPCAGLGMVLALYTDIRIASDLAVFSTAFARRGLIAEHGISWLLPRLIGMANAAEILFSARRIEAAEARSLGLVNRVVPHANFATEVQSYARMLAVEVSPRSLAAMKREIWNAQLSGLGAAIDAANIDMKASFATDDFKEGVAHYLEKRPAAFSGR</sequence>
<dbReference type="InterPro" id="IPR051053">
    <property type="entry name" value="ECH/Chromodomain_protein"/>
</dbReference>
<accession>A0A916ZYQ1</accession>
<proteinExistence type="inferred from homology"/>
<dbReference type="EMBL" id="BMJM01000011">
    <property type="protein sequence ID" value="GGE19298.1"/>
    <property type="molecule type" value="Genomic_DNA"/>
</dbReference>
<reference evidence="3" key="1">
    <citation type="journal article" date="2014" name="Int. J. Syst. Evol. Microbiol.">
        <title>Complete genome sequence of Corynebacterium casei LMG S-19264T (=DSM 44701T), isolated from a smear-ripened cheese.</title>
        <authorList>
            <consortium name="US DOE Joint Genome Institute (JGI-PGF)"/>
            <person name="Walter F."/>
            <person name="Albersmeier A."/>
            <person name="Kalinowski J."/>
            <person name="Ruckert C."/>
        </authorList>
    </citation>
    <scope>NUCLEOTIDE SEQUENCE</scope>
    <source>
        <strain evidence="3">CGMCC 1.15519</strain>
    </source>
</reference>
<dbReference type="NCBIfam" id="NF004857">
    <property type="entry name" value="PRK06210.1"/>
    <property type="match status" value="1"/>
</dbReference>
<name>A0A916ZYQ1_9SPHN</name>
<dbReference type="GO" id="GO:0003824">
    <property type="term" value="F:catalytic activity"/>
    <property type="evidence" value="ECO:0007669"/>
    <property type="project" value="UniProtKB-ARBA"/>
</dbReference>
<gene>
    <name evidence="3" type="ORF">GCM10011529_27290</name>
</gene>
<evidence type="ECO:0000313" key="3">
    <source>
        <dbReference type="EMBL" id="GGE19298.1"/>
    </source>
</evidence>
<dbReference type="Gene3D" id="3.90.226.10">
    <property type="entry name" value="2-enoyl-CoA Hydratase, Chain A, domain 1"/>
    <property type="match status" value="1"/>
</dbReference>
<keyword evidence="4" id="KW-1185">Reference proteome</keyword>
<comment type="caution">
    <text evidence="3">The sequence shown here is derived from an EMBL/GenBank/DDBJ whole genome shotgun (WGS) entry which is preliminary data.</text>
</comment>
<evidence type="ECO:0000313" key="4">
    <source>
        <dbReference type="Proteomes" id="UP000635071"/>
    </source>
</evidence>
<protein>
    <submittedName>
        <fullName evidence="3">Enoyl-CoA hydratase</fullName>
    </submittedName>
</protein>
<dbReference type="PANTHER" id="PTHR43684:SF4">
    <property type="entry name" value="ENOYL-COA HYDRATASE_ISOMERASE FAMILY PROTEIN (AFU_ORTHOLOGUE AFUA_1G01890)"/>
    <property type="match status" value="1"/>
</dbReference>
<feature type="region of interest" description="Disordered" evidence="2">
    <location>
        <begin position="74"/>
        <end position="93"/>
    </location>
</feature>
<reference evidence="3" key="2">
    <citation type="submission" date="2020-09" db="EMBL/GenBank/DDBJ databases">
        <authorList>
            <person name="Sun Q."/>
            <person name="Zhou Y."/>
        </authorList>
    </citation>
    <scope>NUCLEOTIDE SEQUENCE</scope>
    <source>
        <strain evidence="3">CGMCC 1.15519</strain>
    </source>
</reference>
<organism evidence="3 4">
    <name type="scientific">Sandarakinorhabdus glacialis</name>
    <dbReference type="NCBI Taxonomy" id="1614636"/>
    <lineage>
        <taxon>Bacteria</taxon>
        <taxon>Pseudomonadati</taxon>
        <taxon>Pseudomonadota</taxon>
        <taxon>Alphaproteobacteria</taxon>
        <taxon>Sphingomonadales</taxon>
        <taxon>Sphingosinicellaceae</taxon>
        <taxon>Sandarakinorhabdus</taxon>
    </lineage>
</organism>
<evidence type="ECO:0000256" key="1">
    <source>
        <dbReference type="ARBA" id="ARBA00005254"/>
    </source>
</evidence>